<organism evidence="8 9">
    <name type="scientific">Mugilogobius chulae</name>
    <name type="common">yellowstripe goby</name>
    <dbReference type="NCBI Taxonomy" id="88201"/>
    <lineage>
        <taxon>Eukaryota</taxon>
        <taxon>Metazoa</taxon>
        <taxon>Chordata</taxon>
        <taxon>Craniata</taxon>
        <taxon>Vertebrata</taxon>
        <taxon>Euteleostomi</taxon>
        <taxon>Actinopterygii</taxon>
        <taxon>Neopterygii</taxon>
        <taxon>Teleostei</taxon>
        <taxon>Neoteleostei</taxon>
        <taxon>Acanthomorphata</taxon>
        <taxon>Gobiaria</taxon>
        <taxon>Gobiiformes</taxon>
        <taxon>Gobioidei</taxon>
        <taxon>Gobiidae</taxon>
        <taxon>Gobionellinae</taxon>
        <taxon>Mugilogobius</taxon>
    </lineage>
</organism>
<gene>
    <name evidence="8" type="ORF">WMY93_030454</name>
</gene>
<keyword evidence="4" id="KW-0158">Chromosome</keyword>
<sequence>MPLSQSNRLETILDEATQSLHIHPLNLFLQSDFNESITIQCSLLFLNKLDKFICKSLNQGNSPAACLAFTVIHKCGKNIKVPGGQGLSALIAQGLVKKMLQWFEKCRQLWVLGGSLRDELLLNLAEDFFDALMEVHESGNIGANKVTESFLYSIGHMAVDPQIYILIRKEAIRKFNLILDKSPMELKKDKKILRSQEAADIMSKLASKILDGGDYDFQTALMEALCRMATCEQRKQLADHWFTMEHVSKAFVKIRDSEFETDCRKFLNMINGMKGDKRSVFSYPCLEVYLGQNELLMPADEKLEEFWIDFNIGSRSISFYFSLPDEVAQEGQWETICINGTEVNSYTITEEGKKKVLKLDLSEVVVVGSVNGSTLTIHFSRGLDVLPVVQKVFGLNKNMGFVKKTGTSVVKTTVKVIMDDNTSQIVPESQLSLGGSDKMLCPSR</sequence>
<dbReference type="InterPro" id="IPR024835">
    <property type="entry name" value="SYCP2-like"/>
</dbReference>
<dbReference type="GO" id="GO:0007140">
    <property type="term" value="P:male meiotic nuclear division"/>
    <property type="evidence" value="ECO:0007669"/>
    <property type="project" value="TreeGrafter"/>
</dbReference>
<evidence type="ECO:0000256" key="5">
    <source>
        <dbReference type="ARBA" id="ARBA00023242"/>
    </source>
</evidence>
<evidence type="ECO:0000256" key="2">
    <source>
        <dbReference type="ARBA" id="ARBA00004286"/>
    </source>
</evidence>
<feature type="domain" description="Synaptonemal complex protein 2 Spt16M-like" evidence="7">
    <location>
        <begin position="280"/>
        <end position="394"/>
    </location>
</feature>
<dbReference type="Proteomes" id="UP001460270">
    <property type="component" value="Unassembled WGS sequence"/>
</dbReference>
<keyword evidence="5" id="KW-0539">Nucleus</keyword>
<dbReference type="GO" id="GO:0000800">
    <property type="term" value="C:lateral element"/>
    <property type="evidence" value="ECO:0007669"/>
    <property type="project" value="TreeGrafter"/>
</dbReference>
<protein>
    <recommendedName>
        <fullName evidence="10">Synaptonemal complex protein 2</fullName>
    </recommendedName>
</protein>
<evidence type="ECO:0000259" key="6">
    <source>
        <dbReference type="Pfam" id="PF18581"/>
    </source>
</evidence>
<evidence type="ECO:0000256" key="1">
    <source>
        <dbReference type="ARBA" id="ARBA00004123"/>
    </source>
</evidence>
<dbReference type="EMBL" id="JBBPFD010000491">
    <property type="protein sequence ID" value="KAK7878618.1"/>
    <property type="molecule type" value="Genomic_DNA"/>
</dbReference>
<reference evidence="9" key="1">
    <citation type="submission" date="2024-04" db="EMBL/GenBank/DDBJ databases">
        <title>Salinicola lusitanus LLJ914,a marine bacterium isolated from the Okinawa Trough.</title>
        <authorList>
            <person name="Li J."/>
        </authorList>
    </citation>
    <scope>NUCLEOTIDE SEQUENCE [LARGE SCALE GENOMIC DNA]</scope>
</reference>
<dbReference type="GO" id="GO:0000779">
    <property type="term" value="C:condensed chromosome, centromeric region"/>
    <property type="evidence" value="ECO:0007669"/>
    <property type="project" value="TreeGrafter"/>
</dbReference>
<evidence type="ECO:0000256" key="4">
    <source>
        <dbReference type="ARBA" id="ARBA00022454"/>
    </source>
</evidence>
<dbReference type="PANTHER" id="PTHR15607">
    <property type="entry name" value="SYNAPTONEMAL COMPLEX PROTEIN-RELATED"/>
    <property type="match status" value="1"/>
</dbReference>
<dbReference type="InterPro" id="IPR041322">
    <property type="entry name" value="SYCP2_ARLD"/>
</dbReference>
<evidence type="ECO:0000313" key="9">
    <source>
        <dbReference type="Proteomes" id="UP001460270"/>
    </source>
</evidence>
<dbReference type="Pfam" id="PF18581">
    <property type="entry name" value="SYCP2_ARLD"/>
    <property type="match status" value="1"/>
</dbReference>
<dbReference type="Pfam" id="PF18584">
    <property type="entry name" value="SYCP2_SLD"/>
    <property type="match status" value="1"/>
</dbReference>
<feature type="domain" description="Synaptonemal complex protein 2 armadillo-repeat-like" evidence="6">
    <location>
        <begin position="9"/>
        <end position="185"/>
    </location>
</feature>
<comment type="subcellular location">
    <subcellularLocation>
        <location evidence="2">Chromosome</location>
    </subcellularLocation>
    <subcellularLocation>
        <location evidence="1">Nucleus</location>
    </subcellularLocation>
</comment>
<dbReference type="PANTHER" id="PTHR15607:SF12">
    <property type="entry name" value="SYNAPTONEMAL COMPLEX PROTEIN 2"/>
    <property type="match status" value="1"/>
</dbReference>
<dbReference type="AlphaFoldDB" id="A0AAW0MEQ9"/>
<accession>A0AAW0MEQ9</accession>
<comment type="similarity">
    <text evidence="3">Belongs to the SYCP2 family.</text>
</comment>
<dbReference type="InterPro" id="IPR040560">
    <property type="entry name" value="SYCP2_SLD"/>
</dbReference>
<keyword evidence="9" id="KW-1185">Reference proteome</keyword>
<proteinExistence type="inferred from homology"/>
<evidence type="ECO:0008006" key="10">
    <source>
        <dbReference type="Google" id="ProtNLM"/>
    </source>
</evidence>
<evidence type="ECO:0000313" key="8">
    <source>
        <dbReference type="EMBL" id="KAK7878618.1"/>
    </source>
</evidence>
<comment type="caution">
    <text evidence="8">The sequence shown here is derived from an EMBL/GenBank/DDBJ whole genome shotgun (WGS) entry which is preliminary data.</text>
</comment>
<name>A0AAW0MEQ9_9GOBI</name>
<dbReference type="GO" id="GO:0007143">
    <property type="term" value="P:female meiotic nuclear division"/>
    <property type="evidence" value="ECO:0007669"/>
    <property type="project" value="TreeGrafter"/>
</dbReference>
<evidence type="ECO:0000259" key="7">
    <source>
        <dbReference type="Pfam" id="PF18584"/>
    </source>
</evidence>
<evidence type="ECO:0000256" key="3">
    <source>
        <dbReference type="ARBA" id="ARBA00007960"/>
    </source>
</evidence>